<keyword evidence="3" id="KW-1185">Reference proteome</keyword>
<accession>A0ABU9Y2P1</accession>
<evidence type="ECO:0000313" key="2">
    <source>
        <dbReference type="EMBL" id="MEN2790075.1"/>
    </source>
</evidence>
<dbReference type="PROSITE" id="PS51257">
    <property type="entry name" value="PROKAR_LIPOPROTEIN"/>
    <property type="match status" value="1"/>
</dbReference>
<feature type="chain" id="PRO_5047142824" description="Lipoprotein" evidence="1">
    <location>
        <begin position="19"/>
        <end position="103"/>
    </location>
</feature>
<feature type="signal peptide" evidence="1">
    <location>
        <begin position="1"/>
        <end position="18"/>
    </location>
</feature>
<dbReference type="Proteomes" id="UP001419910">
    <property type="component" value="Unassembled WGS sequence"/>
</dbReference>
<reference evidence="2 3" key="1">
    <citation type="submission" date="2024-05" db="EMBL/GenBank/DDBJ databases">
        <authorList>
            <person name="Liu Q."/>
            <person name="Xin Y.-H."/>
        </authorList>
    </citation>
    <scope>NUCLEOTIDE SEQUENCE [LARGE SCALE GENOMIC DNA]</scope>
    <source>
        <strain evidence="2 3">CGMCC 1.10181</strain>
    </source>
</reference>
<keyword evidence="1" id="KW-0732">Signal</keyword>
<name>A0ABU9Y2P1_9SPHN</name>
<dbReference type="EMBL" id="JBDIME010000007">
    <property type="protein sequence ID" value="MEN2790075.1"/>
    <property type="molecule type" value="Genomic_DNA"/>
</dbReference>
<evidence type="ECO:0008006" key="4">
    <source>
        <dbReference type="Google" id="ProtNLM"/>
    </source>
</evidence>
<gene>
    <name evidence="2" type="ORF">ABC974_10595</name>
</gene>
<evidence type="ECO:0000313" key="3">
    <source>
        <dbReference type="Proteomes" id="UP001419910"/>
    </source>
</evidence>
<organism evidence="2 3">
    <name type="scientific">Sphingomonas oligophenolica</name>
    <dbReference type="NCBI Taxonomy" id="301154"/>
    <lineage>
        <taxon>Bacteria</taxon>
        <taxon>Pseudomonadati</taxon>
        <taxon>Pseudomonadota</taxon>
        <taxon>Alphaproteobacteria</taxon>
        <taxon>Sphingomonadales</taxon>
        <taxon>Sphingomonadaceae</taxon>
        <taxon>Sphingomonas</taxon>
    </lineage>
</organism>
<sequence length="103" mass="10678">MRGILPAGLVLAPLLALAACSTPEQMTRAGLESAGIPKPMAGCMAHRMVDRLSLLQLRRLAGLGKAGESKSVDQFLYRVRSLNDSKIVGVTTSSAALCALGVG</sequence>
<dbReference type="RefSeq" id="WP_343888580.1">
    <property type="nucleotide sequence ID" value="NZ_BAAAEH010000010.1"/>
</dbReference>
<protein>
    <recommendedName>
        <fullName evidence="4">Lipoprotein</fullName>
    </recommendedName>
</protein>
<evidence type="ECO:0000256" key="1">
    <source>
        <dbReference type="SAM" id="SignalP"/>
    </source>
</evidence>
<comment type="caution">
    <text evidence="2">The sequence shown here is derived from an EMBL/GenBank/DDBJ whole genome shotgun (WGS) entry which is preliminary data.</text>
</comment>
<proteinExistence type="predicted"/>